<dbReference type="PANTHER" id="PTHR23222">
    <property type="entry name" value="PROHIBITIN"/>
    <property type="match status" value="1"/>
</dbReference>
<gene>
    <name evidence="3" type="ORF">METZ01_LOCUS466956</name>
</gene>
<proteinExistence type="predicted"/>
<keyword evidence="1" id="KW-1133">Transmembrane helix</keyword>
<dbReference type="InterPro" id="IPR000163">
    <property type="entry name" value="Prohibitin"/>
</dbReference>
<sequence>MEKIQIPKSLVVIIVIVGIFMWFGSSLYQQVPAGYVAVATLFGEVQSDPYEEGLHIPVNPFYEWFLYDVRQKSHLEEANVPSQDQLQTKIQVSVQFRLMNESAPMILQETGQAQDVLRVHIVPKLRSLLREQGKAIKRAEDFFLE</sequence>
<feature type="domain" description="Band 7" evidence="2">
    <location>
        <begin position="30"/>
        <end position="129"/>
    </location>
</feature>
<reference evidence="3" key="1">
    <citation type="submission" date="2018-05" db="EMBL/GenBank/DDBJ databases">
        <authorList>
            <person name="Lanie J.A."/>
            <person name="Ng W.-L."/>
            <person name="Kazmierczak K.M."/>
            <person name="Andrzejewski T.M."/>
            <person name="Davidsen T.M."/>
            <person name="Wayne K.J."/>
            <person name="Tettelin H."/>
            <person name="Glass J.I."/>
            <person name="Rusch D."/>
            <person name="Podicherti R."/>
            <person name="Tsui H.-C.T."/>
            <person name="Winkler M.E."/>
        </authorList>
    </citation>
    <scope>NUCLEOTIDE SEQUENCE</scope>
</reference>
<keyword evidence="1" id="KW-0812">Transmembrane</keyword>
<organism evidence="3">
    <name type="scientific">marine metagenome</name>
    <dbReference type="NCBI Taxonomy" id="408172"/>
    <lineage>
        <taxon>unclassified sequences</taxon>
        <taxon>metagenomes</taxon>
        <taxon>ecological metagenomes</taxon>
    </lineage>
</organism>
<evidence type="ECO:0000256" key="1">
    <source>
        <dbReference type="SAM" id="Phobius"/>
    </source>
</evidence>
<accession>A0A383B2B6</accession>
<name>A0A383B2B6_9ZZZZ</name>
<dbReference type="Pfam" id="PF01145">
    <property type="entry name" value="Band_7"/>
    <property type="match status" value="1"/>
</dbReference>
<feature type="non-terminal residue" evidence="3">
    <location>
        <position position="145"/>
    </location>
</feature>
<evidence type="ECO:0000313" key="3">
    <source>
        <dbReference type="EMBL" id="SVE14102.1"/>
    </source>
</evidence>
<keyword evidence="1" id="KW-0472">Membrane</keyword>
<dbReference type="AlphaFoldDB" id="A0A383B2B6"/>
<evidence type="ECO:0000259" key="2">
    <source>
        <dbReference type="Pfam" id="PF01145"/>
    </source>
</evidence>
<dbReference type="PANTHER" id="PTHR23222:SF0">
    <property type="entry name" value="PROHIBITIN 1"/>
    <property type="match status" value="1"/>
</dbReference>
<protein>
    <recommendedName>
        <fullName evidence="2">Band 7 domain-containing protein</fullName>
    </recommendedName>
</protein>
<dbReference type="EMBL" id="UINC01196890">
    <property type="protein sequence ID" value="SVE14102.1"/>
    <property type="molecule type" value="Genomic_DNA"/>
</dbReference>
<feature type="transmembrane region" description="Helical" evidence="1">
    <location>
        <begin position="9"/>
        <end position="28"/>
    </location>
</feature>
<dbReference type="GO" id="GO:0016020">
    <property type="term" value="C:membrane"/>
    <property type="evidence" value="ECO:0007669"/>
    <property type="project" value="InterPro"/>
</dbReference>
<dbReference type="InterPro" id="IPR001107">
    <property type="entry name" value="Band_7"/>
</dbReference>